<evidence type="ECO:0000256" key="1">
    <source>
        <dbReference type="ARBA" id="ARBA00004123"/>
    </source>
</evidence>
<keyword evidence="5" id="KW-0539">Nucleus</keyword>
<evidence type="ECO:0000256" key="5">
    <source>
        <dbReference type="ARBA" id="ARBA00023242"/>
    </source>
</evidence>
<dbReference type="GO" id="GO:0005634">
    <property type="term" value="C:nucleus"/>
    <property type="evidence" value="ECO:0007669"/>
    <property type="project" value="UniProtKB-SubCell"/>
</dbReference>
<evidence type="ECO:0000256" key="4">
    <source>
        <dbReference type="ARBA" id="ARBA00023163"/>
    </source>
</evidence>
<feature type="region of interest" description="Disordered" evidence="6">
    <location>
        <begin position="364"/>
        <end position="397"/>
    </location>
</feature>
<evidence type="ECO:0000313" key="11">
    <source>
        <dbReference type="Proteomes" id="UP001314170"/>
    </source>
</evidence>
<feature type="region of interest" description="Disordered" evidence="6">
    <location>
        <begin position="443"/>
        <end position="493"/>
    </location>
</feature>
<feature type="domain" description="SANT" evidence="8">
    <location>
        <begin position="101"/>
        <end position="154"/>
    </location>
</feature>
<protein>
    <submittedName>
        <fullName evidence="10">Uncharacterized protein</fullName>
    </submittedName>
</protein>
<accession>A0AAV1SS27</accession>
<dbReference type="InterPro" id="IPR009057">
    <property type="entry name" value="Homeodomain-like_sf"/>
</dbReference>
<gene>
    <name evidence="10" type="ORF">DCAF_LOCUS25764</name>
</gene>
<evidence type="ECO:0000256" key="2">
    <source>
        <dbReference type="ARBA" id="ARBA00023015"/>
    </source>
</evidence>
<feature type="compositionally biased region" description="Low complexity" evidence="6">
    <location>
        <begin position="465"/>
        <end position="474"/>
    </location>
</feature>
<reference evidence="10 11" key="1">
    <citation type="submission" date="2024-01" db="EMBL/GenBank/DDBJ databases">
        <authorList>
            <person name="Waweru B."/>
        </authorList>
    </citation>
    <scope>NUCLEOTIDE SEQUENCE [LARGE SCALE GENOMIC DNA]</scope>
</reference>
<feature type="domain" description="SANT" evidence="8">
    <location>
        <begin position="395"/>
        <end position="443"/>
    </location>
</feature>
<evidence type="ECO:0000256" key="6">
    <source>
        <dbReference type="SAM" id="MobiDB-lite"/>
    </source>
</evidence>
<dbReference type="InterPro" id="IPR017884">
    <property type="entry name" value="SANT_dom"/>
</dbReference>
<dbReference type="PROSITE" id="PS51294">
    <property type="entry name" value="HTH_MYB"/>
    <property type="match status" value="1"/>
</dbReference>
<dbReference type="InterPro" id="IPR017930">
    <property type="entry name" value="Myb_dom"/>
</dbReference>
<evidence type="ECO:0000259" key="7">
    <source>
        <dbReference type="PROSITE" id="PS50090"/>
    </source>
</evidence>
<sequence length="532" mass="59059">MKNQSGASKSPLSTPQPKDKGINLNSSASPSNIKINEPPSFLENHNNPWFQETVEPKKRPNGNGKNKVIDLSMQRHGKEYDDDQSNSNGVKKFVEKYYKKNPDDGWTDEEHELFLMGLLKYGISNYRKISKKYVKTKDPEQVENHAELVFKTSGQTLKSSPRKVRRTEAKIAMANAAAANFASNSYLVVPYVADAASGTDGVVEAETANNIVVDQIVGTTTHTRTLELFPTSLPPPRPTLIVFPVVASGFTVRSGTGSSNAPPSYASESNRQDMPNYGTFGPNLFPSHGDHQLDLDLALGSLEKVNWSFEENKMFEYSIAELDPGSPDCFERIAERIPAKTLKQIEDHFQILIEDIEMIESGRIPLPNYGTNSGDKGKGPNSNDKPNQRKKGVPWTEKEHELFLNGLKRYGKGDWRSISRNCVVTRTPSQVASHAQKYFLRLQNSGNTEHKQKYSSTSRHRRRNSSSSTSSTTSKAAESMAAAPSPQLSVPTPTCNELAAIPFPQFFGDRDVPSSVTDRTFAAFPPDLDRHY</sequence>
<dbReference type="InterPro" id="IPR006447">
    <property type="entry name" value="Myb_dom_plants"/>
</dbReference>
<comment type="subcellular location">
    <subcellularLocation>
        <location evidence="1">Nucleus</location>
    </subcellularLocation>
</comment>
<dbReference type="CDD" id="cd00167">
    <property type="entry name" value="SANT"/>
    <property type="match status" value="3"/>
</dbReference>
<dbReference type="AlphaFoldDB" id="A0AAV1SS27"/>
<proteinExistence type="predicted"/>
<feature type="domain" description="HTH myb-type" evidence="9">
    <location>
        <begin position="387"/>
        <end position="443"/>
    </location>
</feature>
<feature type="region of interest" description="Disordered" evidence="6">
    <location>
        <begin position="1"/>
        <end position="68"/>
    </location>
</feature>
<dbReference type="PANTHER" id="PTHR44042">
    <property type="entry name" value="DUPLICATED HOMEODOMAIN-LIKE SUPERFAMILY PROTEIN-RELATED"/>
    <property type="match status" value="1"/>
</dbReference>
<dbReference type="PANTHER" id="PTHR44042:SF54">
    <property type="entry name" value="MYB-LIKE DNA-BINDING DOMAIN, SHAQKYF CLASS PROTEIN"/>
    <property type="match status" value="1"/>
</dbReference>
<comment type="caution">
    <text evidence="10">The sequence shown here is derived from an EMBL/GenBank/DDBJ whole genome shotgun (WGS) entry which is preliminary data.</text>
</comment>
<dbReference type="PROSITE" id="PS50090">
    <property type="entry name" value="MYB_LIKE"/>
    <property type="match status" value="1"/>
</dbReference>
<dbReference type="SUPFAM" id="SSF46689">
    <property type="entry name" value="Homeodomain-like"/>
    <property type="match status" value="3"/>
</dbReference>
<dbReference type="Gene3D" id="1.10.10.60">
    <property type="entry name" value="Homeodomain-like"/>
    <property type="match status" value="3"/>
</dbReference>
<dbReference type="NCBIfam" id="TIGR01557">
    <property type="entry name" value="myb_SHAQKYF"/>
    <property type="match status" value="1"/>
</dbReference>
<keyword evidence="11" id="KW-1185">Reference proteome</keyword>
<evidence type="ECO:0000313" key="10">
    <source>
        <dbReference type="EMBL" id="CAK7355504.1"/>
    </source>
</evidence>
<feature type="compositionally biased region" description="Polar residues" evidence="6">
    <location>
        <begin position="23"/>
        <end position="34"/>
    </location>
</feature>
<dbReference type="FunFam" id="1.10.10.60:FF:000009">
    <property type="entry name" value="transcription factor MYB1R1"/>
    <property type="match status" value="1"/>
</dbReference>
<dbReference type="Proteomes" id="UP001314170">
    <property type="component" value="Unassembled WGS sequence"/>
</dbReference>
<dbReference type="SMART" id="SM00717">
    <property type="entry name" value="SANT"/>
    <property type="match status" value="3"/>
</dbReference>
<evidence type="ECO:0000259" key="8">
    <source>
        <dbReference type="PROSITE" id="PS51293"/>
    </source>
</evidence>
<organism evidence="10 11">
    <name type="scientific">Dovyalis caffra</name>
    <dbReference type="NCBI Taxonomy" id="77055"/>
    <lineage>
        <taxon>Eukaryota</taxon>
        <taxon>Viridiplantae</taxon>
        <taxon>Streptophyta</taxon>
        <taxon>Embryophyta</taxon>
        <taxon>Tracheophyta</taxon>
        <taxon>Spermatophyta</taxon>
        <taxon>Magnoliopsida</taxon>
        <taxon>eudicotyledons</taxon>
        <taxon>Gunneridae</taxon>
        <taxon>Pentapetalae</taxon>
        <taxon>rosids</taxon>
        <taxon>fabids</taxon>
        <taxon>Malpighiales</taxon>
        <taxon>Salicaceae</taxon>
        <taxon>Flacourtieae</taxon>
        <taxon>Dovyalis</taxon>
    </lineage>
</organism>
<keyword evidence="2" id="KW-0805">Transcription regulation</keyword>
<dbReference type="PROSITE" id="PS51293">
    <property type="entry name" value="SANT"/>
    <property type="match status" value="2"/>
</dbReference>
<keyword evidence="4" id="KW-0804">Transcription</keyword>
<name>A0AAV1SS27_9ROSI</name>
<feature type="compositionally biased region" description="Polar residues" evidence="6">
    <location>
        <begin position="369"/>
        <end position="385"/>
    </location>
</feature>
<feature type="domain" description="Myb-like" evidence="7">
    <location>
        <begin position="387"/>
        <end position="439"/>
    </location>
</feature>
<dbReference type="InterPro" id="IPR001005">
    <property type="entry name" value="SANT/Myb"/>
</dbReference>
<dbReference type="GO" id="GO:0003677">
    <property type="term" value="F:DNA binding"/>
    <property type="evidence" value="ECO:0007669"/>
    <property type="project" value="UniProtKB-KW"/>
</dbReference>
<dbReference type="EMBL" id="CAWUPB010001195">
    <property type="protein sequence ID" value="CAK7355504.1"/>
    <property type="molecule type" value="Genomic_DNA"/>
</dbReference>
<dbReference type="Pfam" id="PF00249">
    <property type="entry name" value="Myb_DNA-binding"/>
    <property type="match status" value="2"/>
</dbReference>
<evidence type="ECO:0000259" key="9">
    <source>
        <dbReference type="PROSITE" id="PS51294"/>
    </source>
</evidence>
<feature type="region of interest" description="Disordered" evidence="6">
    <location>
        <begin position="253"/>
        <end position="272"/>
    </location>
</feature>
<evidence type="ECO:0000256" key="3">
    <source>
        <dbReference type="ARBA" id="ARBA00023125"/>
    </source>
</evidence>
<feature type="compositionally biased region" description="Polar residues" evidence="6">
    <location>
        <begin position="1"/>
        <end position="16"/>
    </location>
</feature>
<keyword evidence="3" id="KW-0238">DNA-binding</keyword>